<sequence length="322" mass="36889">MVTNISKITINAAPQQVWDALTLPEQVKQWQYGSELTTSWEPGSPIRFTTKWEDTIFEQWGTIIDIQPYTSISYNLFAPRPGLEDRPEHYFIMNYLLTEKDGGTELEIRQLDDRPGAKQEPPQGEENPVLQNLKKVAELNEAARFPVIPETKTMNLAYKHLLNPGFSPYSRVWVYQSSRLLSLSEAFEAEDLIREFVGSWASHSDEVKAEGHLFFGQFVVLIADETLIKVSGCSTDSSVRFLKKLGETFKVDFFDRQNLAFVKNNKIEIVPLSQVKYALQHQILTPDTLYFNNLVLNRSELENDWIIPVKNSWLAKKTGIAV</sequence>
<feature type="domain" description="Activator of Hsp90 ATPase homologue 1/2-like C-terminal" evidence="2">
    <location>
        <begin position="11"/>
        <end position="121"/>
    </location>
</feature>
<dbReference type="AlphaFoldDB" id="A0A1G6R253"/>
<keyword evidence="4" id="KW-1185">Reference proteome</keyword>
<evidence type="ECO:0000313" key="3">
    <source>
        <dbReference type="EMBL" id="SDC98740.1"/>
    </source>
</evidence>
<dbReference type="Pfam" id="PF08327">
    <property type="entry name" value="AHSA1"/>
    <property type="match status" value="1"/>
</dbReference>
<dbReference type="SUPFAM" id="SSF55961">
    <property type="entry name" value="Bet v1-like"/>
    <property type="match status" value="1"/>
</dbReference>
<proteinExistence type="inferred from homology"/>
<reference evidence="4" key="1">
    <citation type="submission" date="2016-10" db="EMBL/GenBank/DDBJ databases">
        <authorList>
            <person name="Varghese N."/>
            <person name="Submissions S."/>
        </authorList>
    </citation>
    <scope>NUCLEOTIDE SEQUENCE [LARGE SCALE GENOMIC DNA]</scope>
    <source>
        <strain evidence="4">DSM 25811 / CCM 8410 / LMG 26954 / E90</strain>
    </source>
</reference>
<dbReference type="InterPro" id="IPR013538">
    <property type="entry name" value="ASHA1/2-like_C"/>
</dbReference>
<evidence type="ECO:0000259" key="2">
    <source>
        <dbReference type="Pfam" id="PF08327"/>
    </source>
</evidence>
<dbReference type="CDD" id="cd07814">
    <property type="entry name" value="SRPBCC_CalC_Aha1-like"/>
    <property type="match status" value="1"/>
</dbReference>
<evidence type="ECO:0000256" key="1">
    <source>
        <dbReference type="ARBA" id="ARBA00006817"/>
    </source>
</evidence>
<gene>
    <name evidence="3" type="ORF">SAMN04487894_105116</name>
</gene>
<dbReference type="RefSeq" id="WP_218127732.1">
    <property type="nucleotide sequence ID" value="NZ_FMZO01000005.1"/>
</dbReference>
<dbReference type="EMBL" id="FMZO01000005">
    <property type="protein sequence ID" value="SDC98740.1"/>
    <property type="molecule type" value="Genomic_DNA"/>
</dbReference>
<dbReference type="Proteomes" id="UP000198757">
    <property type="component" value="Unassembled WGS sequence"/>
</dbReference>
<name>A0A1G6R253_NIADE</name>
<accession>A0A1G6R253</accession>
<dbReference type="STRING" id="1285928.SAMN04487894_105116"/>
<dbReference type="InterPro" id="IPR023393">
    <property type="entry name" value="START-like_dom_sf"/>
</dbReference>
<organism evidence="3 4">
    <name type="scientific">Niabella drilacis (strain DSM 25811 / CCM 8410 / CCUG 62505 / LMG 26954 / E90)</name>
    <dbReference type="NCBI Taxonomy" id="1285928"/>
    <lineage>
        <taxon>Bacteria</taxon>
        <taxon>Pseudomonadati</taxon>
        <taxon>Bacteroidota</taxon>
        <taxon>Chitinophagia</taxon>
        <taxon>Chitinophagales</taxon>
        <taxon>Chitinophagaceae</taxon>
        <taxon>Niabella</taxon>
    </lineage>
</organism>
<protein>
    <submittedName>
        <fullName evidence="3">Uncharacterized conserved protein YndB, AHSA1/START domain</fullName>
    </submittedName>
</protein>
<dbReference type="Gene3D" id="3.30.530.20">
    <property type="match status" value="1"/>
</dbReference>
<comment type="similarity">
    <text evidence="1">Belongs to the AHA1 family.</text>
</comment>
<evidence type="ECO:0000313" key="4">
    <source>
        <dbReference type="Proteomes" id="UP000198757"/>
    </source>
</evidence>